<evidence type="ECO:0000313" key="2">
    <source>
        <dbReference type="EMBL" id="MDN0074329.1"/>
    </source>
</evidence>
<dbReference type="RefSeq" id="WP_289828883.1">
    <property type="nucleotide sequence ID" value="NZ_JAUEDK010000006.1"/>
</dbReference>
<dbReference type="Gene3D" id="3.20.20.150">
    <property type="entry name" value="Divalent-metal-dependent TIM barrel enzymes"/>
    <property type="match status" value="1"/>
</dbReference>
<keyword evidence="3" id="KW-1185">Reference proteome</keyword>
<reference evidence="2" key="1">
    <citation type="submission" date="2023-06" db="EMBL/GenBank/DDBJ databases">
        <authorList>
            <person name="Zhang S."/>
        </authorList>
    </citation>
    <scope>NUCLEOTIDE SEQUENCE</scope>
    <source>
        <strain evidence="2">SG2303</strain>
    </source>
</reference>
<dbReference type="InterPro" id="IPR013022">
    <property type="entry name" value="Xyl_isomerase-like_TIM-brl"/>
</dbReference>
<dbReference type="EMBL" id="JAUEDK010000006">
    <property type="protein sequence ID" value="MDN0074329.1"/>
    <property type="molecule type" value="Genomic_DNA"/>
</dbReference>
<comment type="caution">
    <text evidence="2">The sequence shown here is derived from an EMBL/GenBank/DDBJ whole genome shotgun (WGS) entry which is preliminary data.</text>
</comment>
<dbReference type="InterPro" id="IPR036237">
    <property type="entry name" value="Xyl_isomerase-like_sf"/>
</dbReference>
<dbReference type="PANTHER" id="PTHR12110:SF53">
    <property type="entry name" value="BLR5974 PROTEIN"/>
    <property type="match status" value="1"/>
</dbReference>
<dbReference type="SUPFAM" id="SSF51658">
    <property type="entry name" value="Xylose isomerase-like"/>
    <property type="match status" value="1"/>
</dbReference>
<gene>
    <name evidence="2" type="ORF">QU481_05410</name>
</gene>
<dbReference type="InterPro" id="IPR050312">
    <property type="entry name" value="IolE/XylAMocC-like"/>
</dbReference>
<sequence length="363" mass="41417">MSSLQAIQGRFNALLSHNVAIPSQLPTPTLTRSLAAKLLQRLDSLRLFGHAYPLLTNLTHGRYRPIDLLDFAWRHELHGVCIHLLDGEERSLSRMNDEELHVVARRAEELGLAIHLELSSTARTDVEEAVRIAQVMGVRNIRVYSRYEGRLSAVMERIETDLRYLAQLADRYDLHFDFEQHEELKSTEIATLLRSVDHPRINSLFDFGNMINACEKPLQALQNLAPHIRQVHMKGVRIVPEPSGFGHYGVLQGSAEDELPGARMLFELLMLGEDTPQVTAFILEQENHYPAPAFRMEDEEEDPFIPYRAMSDTPLPPGFTVEQMMEGEERWAINQIAYVRGVLRELRVLAECFLNEPMCNSEG</sequence>
<feature type="domain" description="Xylose isomerase-like TIM barrel" evidence="1">
    <location>
        <begin position="121"/>
        <end position="252"/>
    </location>
</feature>
<protein>
    <submittedName>
        <fullName evidence="2">TIM barrel protein</fullName>
    </submittedName>
</protein>
<dbReference type="Proteomes" id="UP001168540">
    <property type="component" value="Unassembled WGS sequence"/>
</dbReference>
<accession>A0ABT7XKK8</accession>
<dbReference type="PANTHER" id="PTHR12110">
    <property type="entry name" value="HYDROXYPYRUVATE ISOMERASE"/>
    <property type="match status" value="1"/>
</dbReference>
<evidence type="ECO:0000313" key="3">
    <source>
        <dbReference type="Proteomes" id="UP001168540"/>
    </source>
</evidence>
<evidence type="ECO:0000259" key="1">
    <source>
        <dbReference type="Pfam" id="PF01261"/>
    </source>
</evidence>
<dbReference type="Pfam" id="PF01261">
    <property type="entry name" value="AP_endonuc_2"/>
    <property type="match status" value="1"/>
</dbReference>
<proteinExistence type="predicted"/>
<name>A0ABT7XKK8_9NEIS</name>
<organism evidence="2 3">
    <name type="scientific">Crenobacter oryzisoli</name>
    <dbReference type="NCBI Taxonomy" id="3056844"/>
    <lineage>
        <taxon>Bacteria</taxon>
        <taxon>Pseudomonadati</taxon>
        <taxon>Pseudomonadota</taxon>
        <taxon>Betaproteobacteria</taxon>
        <taxon>Neisseriales</taxon>
        <taxon>Neisseriaceae</taxon>
        <taxon>Crenobacter</taxon>
    </lineage>
</organism>